<feature type="domain" description="UspA" evidence="2">
    <location>
        <begin position="109"/>
        <end position="246"/>
    </location>
</feature>
<keyword evidence="4" id="KW-1185">Reference proteome</keyword>
<comment type="similarity">
    <text evidence="1">Belongs to the universal stress protein A family.</text>
</comment>
<dbReference type="PRINTS" id="PR01438">
    <property type="entry name" value="UNVRSLSTRESS"/>
</dbReference>
<sequence>MPVRRGGYPGAMGDVILGVTDADGTGAREWAFRRAEALGVTLRELLIAPTRDDADRAAAATADAEILVLPEEHGHAYRALLAHAHCPVAIVPDRLDADAEARDVARTGVLVGVDASEVSARALDFAAREAVRTGEPLVALAAWEPVSVGTEPGLDLWTGPMPVDLTEATAGMLERMLDSVHAEHPQLEVRSRIDVGDASALIEDASRGAVLTVVGSHGRTGLSRLLLGSVSERVAAHVGSPTVIVR</sequence>
<evidence type="ECO:0000256" key="1">
    <source>
        <dbReference type="ARBA" id="ARBA00008791"/>
    </source>
</evidence>
<dbReference type="PANTHER" id="PTHR31964:SF144">
    <property type="entry name" value="USPA DOMAIN-CONTAINING PROTEIN"/>
    <property type="match status" value="1"/>
</dbReference>
<evidence type="ECO:0000259" key="2">
    <source>
        <dbReference type="Pfam" id="PF00582"/>
    </source>
</evidence>
<organism evidence="3 4">
    <name type="scientific">Microbacterium paludicola</name>
    <dbReference type="NCBI Taxonomy" id="300019"/>
    <lineage>
        <taxon>Bacteria</taxon>
        <taxon>Bacillati</taxon>
        <taxon>Actinomycetota</taxon>
        <taxon>Actinomycetes</taxon>
        <taxon>Micrococcales</taxon>
        <taxon>Microbacteriaceae</taxon>
        <taxon>Microbacterium</taxon>
    </lineage>
</organism>
<protein>
    <submittedName>
        <fullName evidence="3">Nucleotide-binding universal stress UspA family protein</fullName>
    </submittedName>
</protein>
<dbReference type="SUPFAM" id="SSF52402">
    <property type="entry name" value="Adenine nucleotide alpha hydrolases-like"/>
    <property type="match status" value="1"/>
</dbReference>
<dbReference type="Gene3D" id="3.40.50.12370">
    <property type="match status" value="1"/>
</dbReference>
<dbReference type="PANTHER" id="PTHR31964">
    <property type="entry name" value="ADENINE NUCLEOTIDE ALPHA HYDROLASES-LIKE SUPERFAMILY PROTEIN"/>
    <property type="match status" value="1"/>
</dbReference>
<proteinExistence type="inferred from homology"/>
<accession>A0ABU1I0T3</accession>
<dbReference type="InterPro" id="IPR006016">
    <property type="entry name" value="UspA"/>
</dbReference>
<evidence type="ECO:0000313" key="4">
    <source>
        <dbReference type="Proteomes" id="UP001260188"/>
    </source>
</evidence>
<gene>
    <name evidence="3" type="ORF">QE367_001701</name>
</gene>
<name>A0ABU1I0T3_9MICO</name>
<dbReference type="InterPro" id="IPR006015">
    <property type="entry name" value="Universal_stress_UspA"/>
</dbReference>
<evidence type="ECO:0000313" key="3">
    <source>
        <dbReference type="EMBL" id="MDR6167497.1"/>
    </source>
</evidence>
<dbReference type="Proteomes" id="UP001260188">
    <property type="component" value="Unassembled WGS sequence"/>
</dbReference>
<comment type="caution">
    <text evidence="3">The sequence shown here is derived from an EMBL/GenBank/DDBJ whole genome shotgun (WGS) entry which is preliminary data.</text>
</comment>
<dbReference type="CDD" id="cd23659">
    <property type="entry name" value="USP_At3g01520-like"/>
    <property type="match status" value="1"/>
</dbReference>
<dbReference type="EMBL" id="JAVIZA010000001">
    <property type="protein sequence ID" value="MDR6167497.1"/>
    <property type="molecule type" value="Genomic_DNA"/>
</dbReference>
<dbReference type="Pfam" id="PF00582">
    <property type="entry name" value="Usp"/>
    <property type="match status" value="1"/>
</dbReference>
<reference evidence="3 4" key="1">
    <citation type="submission" date="2023-08" db="EMBL/GenBank/DDBJ databases">
        <title>Functional and genomic diversity of the sorghum phyllosphere microbiome.</title>
        <authorList>
            <person name="Shade A."/>
        </authorList>
    </citation>
    <scope>NUCLEOTIDE SEQUENCE [LARGE SCALE GENOMIC DNA]</scope>
    <source>
        <strain evidence="3 4">SORGH_AS_0919</strain>
    </source>
</reference>